<reference evidence="1 2" key="1">
    <citation type="submission" date="2017-01" db="EMBL/GenBank/DDBJ databases">
        <title>The cable genome- insights into the physiology and evolution of filamentous bacteria capable of sulfide oxidation via long distance electron transfer.</title>
        <authorList>
            <person name="Schreiber L."/>
            <person name="Bjerg J.T."/>
            <person name="Boggild A."/>
            <person name="Van De Vossenberg J."/>
            <person name="Meysman F."/>
            <person name="Nielsen L.P."/>
            <person name="Schramm A."/>
            <person name="Kjeldsen K.U."/>
        </authorList>
    </citation>
    <scope>NUCLEOTIDE SEQUENCE [LARGE SCALE GENOMIC DNA]</scope>
    <source>
        <strain evidence="1">MCF</strain>
    </source>
</reference>
<sequence length="128" mass="14158">MKTYNKYIGNSRFDKGSAGGLMDSFLHRMIIALLVFVVFPLAAVQGAVDFSDEYVSSYSLISNSVSDSLTNYQYNNAVGSIMPLKSVGVRRSEYFFIDTNLSDYAELVRSVQSGVADDVDFLIIPVSR</sequence>
<dbReference type="EMBL" id="MTKO01000034">
    <property type="protein sequence ID" value="RWX47442.1"/>
    <property type="molecule type" value="Genomic_DNA"/>
</dbReference>
<protein>
    <submittedName>
        <fullName evidence="1">Uncharacterized protein</fullName>
    </submittedName>
</protein>
<comment type="caution">
    <text evidence="1">The sequence shown here is derived from an EMBL/GenBank/DDBJ whole genome shotgun (WGS) entry which is preliminary data.</text>
</comment>
<evidence type="ECO:0000313" key="1">
    <source>
        <dbReference type="EMBL" id="RWX47442.1"/>
    </source>
</evidence>
<organism evidence="1 2">
    <name type="scientific">Candidatus Electrothrix aarhusensis</name>
    <dbReference type="NCBI Taxonomy" id="1859131"/>
    <lineage>
        <taxon>Bacteria</taxon>
        <taxon>Pseudomonadati</taxon>
        <taxon>Thermodesulfobacteriota</taxon>
        <taxon>Desulfobulbia</taxon>
        <taxon>Desulfobulbales</taxon>
        <taxon>Desulfobulbaceae</taxon>
        <taxon>Candidatus Electrothrix</taxon>
    </lineage>
</organism>
<gene>
    <name evidence="1" type="ORF">H206_01534</name>
</gene>
<proteinExistence type="predicted"/>
<accession>A0A3S3UAI7</accession>
<name>A0A3S3UAI7_9BACT</name>
<keyword evidence="2" id="KW-1185">Reference proteome</keyword>
<dbReference type="AlphaFoldDB" id="A0A3S3UAI7"/>
<evidence type="ECO:0000313" key="2">
    <source>
        <dbReference type="Proteomes" id="UP000287853"/>
    </source>
</evidence>
<dbReference type="Proteomes" id="UP000287853">
    <property type="component" value="Unassembled WGS sequence"/>
</dbReference>